<keyword evidence="4" id="KW-0932">Cytokinin signaling pathway</keyword>
<dbReference type="GO" id="GO:0009691">
    <property type="term" value="P:cytokinin biosynthetic process"/>
    <property type="evidence" value="ECO:0007669"/>
    <property type="project" value="UniProtKB-KW"/>
</dbReference>
<evidence type="ECO:0000313" key="8">
    <source>
        <dbReference type="Proteomes" id="UP000886885"/>
    </source>
</evidence>
<accession>A0A8X8C520</accession>
<proteinExistence type="inferred from homology"/>
<comment type="similarity">
    <text evidence="6">Belongs to the SOFL plant protein family.</text>
</comment>
<dbReference type="InterPro" id="IPR044670">
    <property type="entry name" value="SOFL"/>
</dbReference>
<keyword evidence="2" id="KW-0963">Cytoplasm</keyword>
<keyword evidence="5" id="KW-0539">Nucleus</keyword>
<dbReference type="Proteomes" id="UP000886885">
    <property type="component" value="Chromosome 14A"/>
</dbReference>
<dbReference type="OrthoDB" id="759087at2759"/>
<evidence type="ECO:0000256" key="6">
    <source>
        <dbReference type="ARBA" id="ARBA00024199"/>
    </source>
</evidence>
<gene>
    <name evidence="7" type="ORF">POTOM_046041</name>
</gene>
<sequence>MEKNRRVKRADLHGHLLLVISSLCKKSHLGFGFKKRGLIMNISASQYSGSGCESGWTSYLYQSSISKNQYQGFGGFVDGDFARVEDEQEEDLSMVSDASSGPPHYCEDGEFYCDKLAMKSKNKKKSREHGRSQQYSYLDDTASSPALSKAKHVPEFSQGFSATHFKGKSSLKKHLGFFKSSHAEKAASKEPVALDSGERIGGRVKEKKVSCAVLPLASCTFTNAESNLPACLEEYNIIWKAESNMSNMEAQALVVVDLVVLLKKFS</sequence>
<comment type="caution">
    <text evidence="7">The sequence shown here is derived from an EMBL/GenBank/DDBJ whole genome shotgun (WGS) entry which is preliminary data.</text>
</comment>
<keyword evidence="8" id="KW-1185">Reference proteome</keyword>
<dbReference type="PANTHER" id="PTHR33347">
    <property type="entry name" value="OSJNBA0091C07.3 PROTEIN"/>
    <property type="match status" value="1"/>
</dbReference>
<dbReference type="GO" id="GO:0009736">
    <property type="term" value="P:cytokinin-activated signaling pathway"/>
    <property type="evidence" value="ECO:0007669"/>
    <property type="project" value="UniProtKB-KW"/>
</dbReference>
<evidence type="ECO:0000256" key="5">
    <source>
        <dbReference type="ARBA" id="ARBA00023242"/>
    </source>
</evidence>
<evidence type="ECO:0000313" key="7">
    <source>
        <dbReference type="EMBL" id="KAG6749001.1"/>
    </source>
</evidence>
<protein>
    <submittedName>
        <fullName evidence="7">Uncharacterized protein</fullName>
    </submittedName>
</protein>
<dbReference type="GO" id="GO:0005737">
    <property type="term" value="C:cytoplasm"/>
    <property type="evidence" value="ECO:0007669"/>
    <property type="project" value="UniProtKB-SubCell"/>
</dbReference>
<keyword evidence="3" id="KW-0203">Cytokinin biosynthesis</keyword>
<reference evidence="7" key="1">
    <citation type="journal article" date="2020" name="bioRxiv">
        <title>Hybrid origin of Populus tomentosa Carr. identified through genome sequencing and phylogenomic analysis.</title>
        <authorList>
            <person name="An X."/>
            <person name="Gao K."/>
            <person name="Chen Z."/>
            <person name="Li J."/>
            <person name="Yang X."/>
            <person name="Yang X."/>
            <person name="Zhou J."/>
            <person name="Guo T."/>
            <person name="Zhao T."/>
            <person name="Huang S."/>
            <person name="Miao D."/>
            <person name="Khan W.U."/>
            <person name="Rao P."/>
            <person name="Ye M."/>
            <person name="Lei B."/>
            <person name="Liao W."/>
            <person name="Wang J."/>
            <person name="Ji L."/>
            <person name="Li Y."/>
            <person name="Guo B."/>
            <person name="Mustafa N.S."/>
            <person name="Li S."/>
            <person name="Yun Q."/>
            <person name="Keller S.R."/>
            <person name="Mao J."/>
            <person name="Zhang R."/>
            <person name="Strauss S.H."/>
        </authorList>
    </citation>
    <scope>NUCLEOTIDE SEQUENCE</scope>
    <source>
        <strain evidence="7">GM15</strain>
        <tissue evidence="7">Leaf</tissue>
    </source>
</reference>
<evidence type="ECO:0000256" key="2">
    <source>
        <dbReference type="ARBA" id="ARBA00022490"/>
    </source>
</evidence>
<comment type="subcellular location">
    <subcellularLocation>
        <location evidence="1">Cytoplasm</location>
    </subcellularLocation>
</comment>
<organism evidence="7 8">
    <name type="scientific">Populus tomentosa</name>
    <name type="common">Chinese white poplar</name>
    <dbReference type="NCBI Taxonomy" id="118781"/>
    <lineage>
        <taxon>Eukaryota</taxon>
        <taxon>Viridiplantae</taxon>
        <taxon>Streptophyta</taxon>
        <taxon>Embryophyta</taxon>
        <taxon>Tracheophyta</taxon>
        <taxon>Spermatophyta</taxon>
        <taxon>Magnoliopsida</taxon>
        <taxon>eudicotyledons</taxon>
        <taxon>Gunneridae</taxon>
        <taxon>Pentapetalae</taxon>
        <taxon>rosids</taxon>
        <taxon>fabids</taxon>
        <taxon>Malpighiales</taxon>
        <taxon>Salicaceae</taxon>
        <taxon>Saliceae</taxon>
        <taxon>Populus</taxon>
    </lineage>
</organism>
<evidence type="ECO:0000256" key="3">
    <source>
        <dbReference type="ARBA" id="ARBA00022712"/>
    </source>
</evidence>
<evidence type="ECO:0000256" key="1">
    <source>
        <dbReference type="ARBA" id="ARBA00004496"/>
    </source>
</evidence>
<dbReference type="PANTHER" id="PTHR33347:SF34">
    <property type="entry name" value="PROTEIN SOB FIVE-LIKE 6"/>
    <property type="match status" value="1"/>
</dbReference>
<dbReference type="EMBL" id="JAAWWB010000027">
    <property type="protein sequence ID" value="KAG6749001.1"/>
    <property type="molecule type" value="Genomic_DNA"/>
</dbReference>
<evidence type="ECO:0000256" key="4">
    <source>
        <dbReference type="ARBA" id="ARBA00022864"/>
    </source>
</evidence>
<dbReference type="AlphaFoldDB" id="A0A8X8C520"/>
<name>A0A8X8C520_POPTO</name>